<gene>
    <name evidence="1" type="primary">ORF242</name>
</gene>
<dbReference type="AlphaFoldDB" id="A0A6B9MAQ8"/>
<evidence type="ECO:0000313" key="1">
    <source>
        <dbReference type="EMBL" id="QHB79553.1"/>
    </source>
</evidence>
<proteinExistence type="predicted"/>
<organism evidence="1">
    <name type="scientific">Sesuvium portulacastrum</name>
    <name type="common">Shoreline sea purslane</name>
    <name type="synonym">Portulaca portulacastrum</name>
    <dbReference type="NCBI Taxonomy" id="221166"/>
    <lineage>
        <taxon>Eukaryota</taxon>
        <taxon>Viridiplantae</taxon>
        <taxon>Streptophyta</taxon>
        <taxon>Embryophyta</taxon>
        <taxon>Tracheophyta</taxon>
        <taxon>Spermatophyta</taxon>
        <taxon>Magnoliopsida</taxon>
        <taxon>eudicotyledons</taxon>
        <taxon>Gunneridae</taxon>
        <taxon>Pentapetalae</taxon>
        <taxon>Caryophyllales</taxon>
        <taxon>Aizoaceae</taxon>
        <taxon>Sesuvium</taxon>
    </lineage>
</organism>
<sequence length="242" mass="27830">MDLTETLKGMVDYVMYKVEYEDLPSISFSCGRYGHVAEACHTFPMSQTATPAQGSNNENSLSVPSSENSYWANLDLGVIEEWIHGPAEMQEDALAQNQDIQHDQEVDQPHPAIARMEYDSAEYHFVERHESLCGKWEKKIIDRVRQLLPNHGILVQDPDDIRRALDMFFFDSQQKEYAPRLSYLRSTFYALNNPQNQKWRTIINEIENLINPHPLGKSKNLILNTSLAFVSAPEERKERVSG</sequence>
<accession>A0A6B9MAQ8</accession>
<reference evidence="1" key="1">
    <citation type="submission" date="2019-11" db="EMBL/GenBank/DDBJ databases">
        <title>The Complete mitochondrial genome of Sesuvium portulacastrum and its phylogenetic implications.</title>
        <authorList>
            <person name="Mao L.L."/>
            <person name="Ya W.W."/>
            <person name="Yun W."/>
            <person name="Ying Z."/>
        </authorList>
    </citation>
    <scope>NUCLEOTIDE SEQUENCE</scope>
</reference>
<geneLocation type="mitochondrion" evidence="1"/>
<name>A0A6B9MAQ8_SESPO</name>
<protein>
    <submittedName>
        <fullName evidence="1">Uncharacterized protein</fullName>
    </submittedName>
</protein>
<keyword evidence="1" id="KW-0496">Mitochondrion</keyword>
<dbReference type="EMBL" id="MN683736">
    <property type="protein sequence ID" value="QHB79553.1"/>
    <property type="molecule type" value="Genomic_DNA"/>
</dbReference>